<gene>
    <name evidence="1" type="ORF">NNO07_16115</name>
</gene>
<keyword evidence="2" id="KW-1185">Reference proteome</keyword>
<dbReference type="InterPro" id="IPR035229">
    <property type="entry name" value="PflM"/>
</dbReference>
<dbReference type="Pfam" id="PF17525">
    <property type="entry name" value="DUF5447"/>
    <property type="match status" value="1"/>
</dbReference>
<name>A0ABT4Y6U5_METRE</name>
<sequence length="102" mass="11612">MTLAQYRLTPEHIKPGCSLLERFPELAGPEAPHSGKGHGPHCTPHRVYQLDGRWIVQPATCRCDLSRKKPPQYWYVIEERGTPTPYVPMARPGAIHEQPDLF</sequence>
<proteinExistence type="predicted"/>
<dbReference type="EMBL" id="JANEWF010000018">
    <property type="protein sequence ID" value="MDA8484598.1"/>
    <property type="molecule type" value="Genomic_DNA"/>
</dbReference>
<dbReference type="Proteomes" id="UP001211689">
    <property type="component" value="Unassembled WGS sequence"/>
</dbReference>
<dbReference type="RefSeq" id="WP_271471298.1">
    <property type="nucleotide sequence ID" value="NZ_JANEWF010000018.1"/>
</dbReference>
<accession>A0ABT4Y6U5</accession>
<organism evidence="1 2">
    <name type="scientific">Metapseudomonas resinovorans</name>
    <name type="common">Pseudomonas resinovorans</name>
    <dbReference type="NCBI Taxonomy" id="53412"/>
    <lineage>
        <taxon>Bacteria</taxon>
        <taxon>Pseudomonadati</taxon>
        <taxon>Pseudomonadota</taxon>
        <taxon>Gammaproteobacteria</taxon>
        <taxon>Pseudomonadales</taxon>
        <taxon>Pseudomonadaceae</taxon>
        <taxon>Metapseudomonas</taxon>
    </lineage>
</organism>
<comment type="caution">
    <text evidence="1">The sequence shown here is derived from an EMBL/GenBank/DDBJ whole genome shotgun (WGS) entry which is preliminary data.</text>
</comment>
<evidence type="ECO:0000313" key="1">
    <source>
        <dbReference type="EMBL" id="MDA8484598.1"/>
    </source>
</evidence>
<reference evidence="1 2" key="1">
    <citation type="submission" date="2022-07" db="EMBL/GenBank/DDBJ databases">
        <title>Genome Analysis of Selected Gammaproteobacteria from Nigerian Food snails.</title>
        <authorList>
            <person name="Okafor A.C."/>
        </authorList>
    </citation>
    <scope>NUCLEOTIDE SEQUENCE [LARGE SCALE GENOMIC DNA]</scope>
    <source>
        <strain evidence="1 2">Awg 2</strain>
    </source>
</reference>
<evidence type="ECO:0000313" key="2">
    <source>
        <dbReference type="Proteomes" id="UP001211689"/>
    </source>
</evidence>
<protein>
    <submittedName>
        <fullName evidence="1">DUF5447 family protein</fullName>
    </submittedName>
</protein>